<dbReference type="SUPFAM" id="SSF103473">
    <property type="entry name" value="MFS general substrate transporter"/>
    <property type="match status" value="1"/>
</dbReference>
<dbReference type="Proteomes" id="UP000046395">
    <property type="component" value="Unassembled WGS sequence"/>
</dbReference>
<keyword evidence="2" id="KW-1133">Transmembrane helix</keyword>
<dbReference type="AlphaFoldDB" id="A0A5S6Q7I0"/>
<evidence type="ECO:0000313" key="3">
    <source>
        <dbReference type="Proteomes" id="UP000046395"/>
    </source>
</evidence>
<feature type="transmembrane region" description="Helical" evidence="2">
    <location>
        <begin position="312"/>
        <end position="333"/>
    </location>
</feature>
<feature type="transmembrane region" description="Helical" evidence="2">
    <location>
        <begin position="480"/>
        <end position="501"/>
    </location>
</feature>
<dbReference type="GO" id="GO:0015293">
    <property type="term" value="F:symporter activity"/>
    <property type="evidence" value="ECO:0007669"/>
    <property type="project" value="InterPro"/>
</dbReference>
<comment type="similarity">
    <text evidence="1">Belongs to the major facilitator superfamily.</text>
</comment>
<dbReference type="PANTHER" id="PTHR11328">
    <property type="entry name" value="MAJOR FACILITATOR SUPERFAMILY DOMAIN-CONTAINING PROTEIN"/>
    <property type="match status" value="1"/>
</dbReference>
<evidence type="ECO:0000256" key="2">
    <source>
        <dbReference type="SAM" id="Phobius"/>
    </source>
</evidence>
<dbReference type="WBParaSite" id="TMUE_1000003075.1">
    <property type="protein sequence ID" value="TMUE_1000003075.1"/>
    <property type="gene ID" value="WBGene00294757"/>
</dbReference>
<reference evidence="4" key="1">
    <citation type="submission" date="2019-12" db="UniProtKB">
        <authorList>
            <consortium name="WormBaseParasite"/>
        </authorList>
    </citation>
    <scope>IDENTIFICATION</scope>
</reference>
<protein>
    <submittedName>
        <fullName evidence="4">Major facilitator superfamily (MFS) profile domain-containing protein</fullName>
    </submittedName>
</protein>
<feature type="transmembrane region" description="Helical" evidence="2">
    <location>
        <begin position="211"/>
        <end position="229"/>
    </location>
</feature>
<dbReference type="Pfam" id="PF13347">
    <property type="entry name" value="MFS_2"/>
    <property type="match status" value="1"/>
</dbReference>
<feature type="transmembrane region" description="Helical" evidence="2">
    <location>
        <begin position="403"/>
        <end position="424"/>
    </location>
</feature>
<dbReference type="FunFam" id="1.20.1250.20:FF:000431">
    <property type="entry name" value="Predicted protein"/>
    <property type="match status" value="1"/>
</dbReference>
<dbReference type="GO" id="GO:0008643">
    <property type="term" value="P:carbohydrate transport"/>
    <property type="evidence" value="ECO:0007669"/>
    <property type="project" value="InterPro"/>
</dbReference>
<proteinExistence type="inferred from homology"/>
<organism evidence="3 4">
    <name type="scientific">Trichuris muris</name>
    <name type="common">Mouse whipworm</name>
    <dbReference type="NCBI Taxonomy" id="70415"/>
    <lineage>
        <taxon>Eukaryota</taxon>
        <taxon>Metazoa</taxon>
        <taxon>Ecdysozoa</taxon>
        <taxon>Nematoda</taxon>
        <taxon>Enoplea</taxon>
        <taxon>Dorylaimia</taxon>
        <taxon>Trichinellida</taxon>
        <taxon>Trichuridae</taxon>
        <taxon>Trichuris</taxon>
    </lineage>
</organism>
<evidence type="ECO:0000313" key="4">
    <source>
        <dbReference type="WBParaSite" id="TMUE_1000003075.1"/>
    </source>
</evidence>
<dbReference type="CDD" id="cd17491">
    <property type="entry name" value="MFS_MFSD12"/>
    <property type="match status" value="1"/>
</dbReference>
<dbReference type="Gene3D" id="1.20.1250.20">
    <property type="entry name" value="MFS general substrate transporter like domains"/>
    <property type="match status" value="2"/>
</dbReference>
<dbReference type="PANTHER" id="PTHR11328:SF28">
    <property type="entry name" value="MAJOR FACILITATOR SUPERFAMILY DOMAIN-CONTAINING PROTEIN 12"/>
    <property type="match status" value="1"/>
</dbReference>
<name>A0A5S6Q7I0_TRIMR</name>
<dbReference type="GO" id="GO:0005886">
    <property type="term" value="C:plasma membrane"/>
    <property type="evidence" value="ECO:0007669"/>
    <property type="project" value="TreeGrafter"/>
</dbReference>
<feature type="transmembrane region" description="Helical" evidence="2">
    <location>
        <begin position="249"/>
        <end position="268"/>
    </location>
</feature>
<keyword evidence="3" id="KW-1185">Reference proteome</keyword>
<keyword evidence="2" id="KW-0472">Membrane</keyword>
<feature type="transmembrane region" description="Helical" evidence="2">
    <location>
        <begin position="379"/>
        <end position="397"/>
    </location>
</feature>
<dbReference type="STRING" id="70415.A0A5S6Q7I0"/>
<keyword evidence="2" id="KW-0812">Transmembrane</keyword>
<feature type="transmembrane region" description="Helical" evidence="2">
    <location>
        <begin position="353"/>
        <end position="372"/>
    </location>
</feature>
<evidence type="ECO:0000256" key="1">
    <source>
        <dbReference type="ARBA" id="ARBA00008335"/>
    </source>
</evidence>
<feature type="transmembrane region" description="Helical" evidence="2">
    <location>
        <begin position="132"/>
        <end position="149"/>
    </location>
</feature>
<feature type="transmembrane region" description="Helical" evidence="2">
    <location>
        <begin position="91"/>
        <end position="112"/>
    </location>
</feature>
<sequence length="518" mass="58050">MRPGAVLPLCELTHFRAMIDGSTEDSDRQCIVSVVGRENGEHSFPEEATGLSVWRRVAFGFGHVYNDLCASMWFSYLLVFFKKVLLFSGPAAGHIFLIGQISDAIATPIVGLESDRTDNYQVCIRYGRRKSLHLLGTVLVFASFAFLFMRCFGCTYGTARPTPEWVQLIYYAPFVVIFQLGWASVQIGHLALIPELSPYKDERATLNGVRYAFTVFASIVTFALVYLFVGQDAVHSDVTQQDAIGFSNVGFIVTGVGLAFSILFHLGIREVRPGKSSMYDRIDHDNTADNEAAVRVKAATMTWRHWLKNNQFYLISLFYMLIRLFNNVTMTYLPLYILETQNLNKMNIATVPLAVYISSFFTSTLFSFRYVTRICDRKVSSLLGIVIGVCASCWMWYHELGMQIYGVAVLLGISAAILIINALAMTADLINKRTESGAFVFGAMSFFDKMLTGVGVQIIQSVEPMCTGLTCEKRNLYFKYVMVCIPSASLLLALITLILLWPQKVGQSLPDMEPVERF</sequence>
<dbReference type="InterPro" id="IPR039672">
    <property type="entry name" value="MFS_2"/>
</dbReference>
<accession>A0A5S6Q7I0</accession>
<dbReference type="InterPro" id="IPR036259">
    <property type="entry name" value="MFS_trans_sf"/>
</dbReference>
<feature type="transmembrane region" description="Helical" evidence="2">
    <location>
        <begin position="64"/>
        <end position="85"/>
    </location>
</feature>
<feature type="transmembrane region" description="Helical" evidence="2">
    <location>
        <begin position="169"/>
        <end position="191"/>
    </location>
</feature>